<keyword evidence="2" id="KW-1185">Reference proteome</keyword>
<protein>
    <submittedName>
        <fullName evidence="1">Uncharacterized protein</fullName>
    </submittedName>
</protein>
<proteinExistence type="predicted"/>
<evidence type="ECO:0000313" key="1">
    <source>
        <dbReference type="EMBL" id="KAJ8896782.1"/>
    </source>
</evidence>
<reference evidence="1 2" key="1">
    <citation type="submission" date="2023-02" db="EMBL/GenBank/DDBJ databases">
        <title>LHISI_Scaffold_Assembly.</title>
        <authorList>
            <person name="Stuart O.P."/>
            <person name="Cleave R."/>
            <person name="Magrath M.J.L."/>
            <person name="Mikheyev A.S."/>
        </authorList>
    </citation>
    <scope>NUCLEOTIDE SEQUENCE [LARGE SCALE GENOMIC DNA]</scope>
    <source>
        <strain evidence="1">Daus_M_001</strain>
        <tissue evidence="1">Leg muscle</tissue>
    </source>
</reference>
<organism evidence="1 2">
    <name type="scientific">Dryococelus australis</name>
    <dbReference type="NCBI Taxonomy" id="614101"/>
    <lineage>
        <taxon>Eukaryota</taxon>
        <taxon>Metazoa</taxon>
        <taxon>Ecdysozoa</taxon>
        <taxon>Arthropoda</taxon>
        <taxon>Hexapoda</taxon>
        <taxon>Insecta</taxon>
        <taxon>Pterygota</taxon>
        <taxon>Neoptera</taxon>
        <taxon>Polyneoptera</taxon>
        <taxon>Phasmatodea</taxon>
        <taxon>Verophasmatodea</taxon>
        <taxon>Anareolatae</taxon>
        <taxon>Phasmatidae</taxon>
        <taxon>Eurycanthinae</taxon>
        <taxon>Dryococelus</taxon>
    </lineage>
</organism>
<dbReference type="EMBL" id="JARBHB010000001">
    <property type="protein sequence ID" value="KAJ8896782.1"/>
    <property type="molecule type" value="Genomic_DNA"/>
</dbReference>
<accession>A0ABQ9IK29</accession>
<dbReference type="Proteomes" id="UP001159363">
    <property type="component" value="Chromosome 1"/>
</dbReference>
<sequence>MGLKPLDSNIVRTADQCEIVVYCLLNNTTHELQLLDKSVFNCWDDKLLSAYGRKKDFRFIRSTLGPILCKVYAKNRQWIQGDGNLSLRSTQTPGRDICSFCGH</sequence>
<name>A0ABQ9IK29_9NEOP</name>
<gene>
    <name evidence="1" type="ORF">PR048_002127</name>
</gene>
<evidence type="ECO:0000313" key="2">
    <source>
        <dbReference type="Proteomes" id="UP001159363"/>
    </source>
</evidence>
<comment type="caution">
    <text evidence="1">The sequence shown here is derived from an EMBL/GenBank/DDBJ whole genome shotgun (WGS) entry which is preliminary data.</text>
</comment>